<dbReference type="PANTHER" id="PTHR43028:SF5">
    <property type="entry name" value="3'(2'),5'-BISPHOSPHATE NUCLEOTIDASE 1"/>
    <property type="match status" value="1"/>
</dbReference>
<feature type="binding site" evidence="10">
    <location>
        <position position="88"/>
    </location>
    <ligand>
        <name>Mg(2+)</name>
        <dbReference type="ChEBI" id="CHEBI:18420"/>
        <label>1</label>
        <note>catalytic</note>
    </ligand>
</feature>
<evidence type="ECO:0000313" key="11">
    <source>
        <dbReference type="EMBL" id="SKA85093.1"/>
    </source>
</evidence>
<proteinExistence type="inferred from homology"/>
<evidence type="ECO:0000256" key="10">
    <source>
        <dbReference type="PIRSR" id="PIRSR600760-2"/>
    </source>
</evidence>
<dbReference type="PROSITE" id="PS00630">
    <property type="entry name" value="IMP_2"/>
    <property type="match status" value="1"/>
</dbReference>
<sequence>MDLASLTLVIVELAQAAGAEIMQIYHSADFTVDRKQDNSPLTAADLVSHQTIVAALQELTPQYPILSEESATLDFAERSQWTTYWLVDPLDGTKEFIKRNGEFSVLIALIHQHEPVLGVVHAPALQKTWYASLGNGAYLQVAQAEPELLSTREPSELVTIVGSRSHAGDFLPAFLQQFENYELISMGSILKACLVAEGKADFYPRLGLTSEWDTAAAQIIVEEAGGAMQDLNGQALKYNSKDSLLNPHFIVSGSQHYFDKTLDN</sequence>
<dbReference type="Proteomes" id="UP000190460">
    <property type="component" value="Unassembled WGS sequence"/>
</dbReference>
<dbReference type="CDD" id="cd01638">
    <property type="entry name" value="CysQ"/>
    <property type="match status" value="1"/>
</dbReference>
<evidence type="ECO:0000313" key="12">
    <source>
        <dbReference type="Proteomes" id="UP000190460"/>
    </source>
</evidence>
<feature type="binding site" evidence="9">
    <location>
        <begin position="90"/>
        <end position="93"/>
    </location>
    <ligand>
        <name>substrate</name>
    </ligand>
</feature>
<feature type="binding site" evidence="10">
    <location>
        <position position="213"/>
    </location>
    <ligand>
        <name>Mg(2+)</name>
        <dbReference type="ChEBI" id="CHEBI:18420"/>
        <label>1</label>
        <note>catalytic</note>
    </ligand>
</feature>
<gene>
    <name evidence="9" type="primary">cysQ</name>
    <name evidence="11" type="ORF">SAMN02745130_02577</name>
</gene>
<name>A0A1T4X635_9GAMM</name>
<dbReference type="STRING" id="92487.SAMN02745130_02577"/>
<dbReference type="GO" id="GO:0046854">
    <property type="term" value="P:phosphatidylinositol phosphate biosynthetic process"/>
    <property type="evidence" value="ECO:0007669"/>
    <property type="project" value="InterPro"/>
</dbReference>
<dbReference type="EC" id="3.1.3.7" evidence="9"/>
<feature type="binding site" evidence="9">
    <location>
        <position position="68"/>
    </location>
    <ligand>
        <name>Mg(2+)</name>
        <dbReference type="ChEBI" id="CHEBI:18420"/>
        <label>1</label>
    </ligand>
</feature>
<reference evidence="11 12" key="1">
    <citation type="submission" date="2017-02" db="EMBL/GenBank/DDBJ databases">
        <authorList>
            <person name="Peterson S.W."/>
        </authorList>
    </citation>
    <scope>NUCLEOTIDE SEQUENCE [LARGE SCALE GENOMIC DNA]</scope>
    <source>
        <strain evidence="11 12">ATCC 49788</strain>
    </source>
</reference>
<evidence type="ECO:0000256" key="1">
    <source>
        <dbReference type="ARBA" id="ARBA00001625"/>
    </source>
</evidence>
<evidence type="ECO:0000256" key="5">
    <source>
        <dbReference type="ARBA" id="ARBA00022723"/>
    </source>
</evidence>
<dbReference type="RefSeq" id="WP_078923035.1">
    <property type="nucleotide sequence ID" value="NZ_FUYB01000013.1"/>
</dbReference>
<protein>
    <recommendedName>
        <fullName evidence="9">3'(2'),5'-bisphosphate nucleotidase CysQ</fullName>
        <ecNumber evidence="9">3.1.3.7</ecNumber>
    </recommendedName>
    <alternativeName>
        <fullName evidence="9">3'(2'),5-bisphosphonucleoside 3'(2')-phosphohydrolase</fullName>
    </alternativeName>
    <alternativeName>
        <fullName evidence="9">3'-phosphoadenosine 5'-phosphate phosphatase</fullName>
        <shortName evidence="9">PAP phosphatase</shortName>
    </alternativeName>
</protein>
<accession>A0A1T4X635</accession>
<comment type="similarity">
    <text evidence="2 9">Belongs to the inositol monophosphatase superfamily. CysQ family.</text>
</comment>
<dbReference type="NCBIfam" id="TIGR01331">
    <property type="entry name" value="bisphos_cysQ"/>
    <property type="match status" value="1"/>
</dbReference>
<evidence type="ECO:0000256" key="4">
    <source>
        <dbReference type="ARBA" id="ARBA00022519"/>
    </source>
</evidence>
<feature type="binding site" evidence="9">
    <location>
        <position position="213"/>
    </location>
    <ligand>
        <name>substrate</name>
    </ligand>
</feature>
<evidence type="ECO:0000256" key="7">
    <source>
        <dbReference type="ARBA" id="ARBA00022842"/>
    </source>
</evidence>
<keyword evidence="5 9" id="KW-0479">Metal-binding</keyword>
<evidence type="ECO:0000256" key="9">
    <source>
        <dbReference type="HAMAP-Rule" id="MF_02095"/>
    </source>
</evidence>
<dbReference type="InterPro" id="IPR006240">
    <property type="entry name" value="CysQ"/>
</dbReference>
<comment type="catalytic activity">
    <reaction evidence="1 9">
        <text>adenosine 3',5'-bisphosphate + H2O = AMP + phosphate</text>
        <dbReference type="Rhea" id="RHEA:10040"/>
        <dbReference type="ChEBI" id="CHEBI:15377"/>
        <dbReference type="ChEBI" id="CHEBI:43474"/>
        <dbReference type="ChEBI" id="CHEBI:58343"/>
        <dbReference type="ChEBI" id="CHEBI:456215"/>
        <dbReference type="EC" id="3.1.3.7"/>
    </reaction>
</comment>
<comment type="cofactor">
    <cofactor evidence="9 10">
        <name>Mg(2+)</name>
        <dbReference type="ChEBI" id="CHEBI:18420"/>
    </cofactor>
</comment>
<dbReference type="Pfam" id="PF00459">
    <property type="entry name" value="Inositol_P"/>
    <property type="match status" value="1"/>
</dbReference>
<dbReference type="PROSITE" id="PS00629">
    <property type="entry name" value="IMP_1"/>
    <property type="match status" value="1"/>
</dbReference>
<keyword evidence="8 9" id="KW-0472">Membrane</keyword>
<feature type="binding site" evidence="9">
    <location>
        <position position="88"/>
    </location>
    <ligand>
        <name>Mg(2+)</name>
        <dbReference type="ChEBI" id="CHEBI:18420"/>
        <label>2</label>
    </ligand>
</feature>
<organism evidence="11 12">
    <name type="scientific">Thiothrix eikelboomii</name>
    <dbReference type="NCBI Taxonomy" id="92487"/>
    <lineage>
        <taxon>Bacteria</taxon>
        <taxon>Pseudomonadati</taxon>
        <taxon>Pseudomonadota</taxon>
        <taxon>Gammaproteobacteria</taxon>
        <taxon>Thiotrichales</taxon>
        <taxon>Thiotrichaceae</taxon>
        <taxon>Thiothrix</taxon>
    </lineage>
</organism>
<keyword evidence="6 9" id="KW-0378">Hydrolase</keyword>
<comment type="subcellular location">
    <subcellularLocation>
        <location evidence="9">Cell inner membrane</location>
        <topology evidence="9">Peripheral membrane protein</topology>
        <orientation evidence="9">Cytoplasmic side</orientation>
    </subcellularLocation>
</comment>
<feature type="binding site" evidence="9">
    <location>
        <position position="91"/>
    </location>
    <ligand>
        <name>Mg(2+)</name>
        <dbReference type="ChEBI" id="CHEBI:18420"/>
        <label>2</label>
    </ligand>
</feature>
<dbReference type="OrthoDB" id="9785695at2"/>
<keyword evidence="3 9" id="KW-1003">Cell membrane</keyword>
<dbReference type="GO" id="GO:0000103">
    <property type="term" value="P:sulfate assimilation"/>
    <property type="evidence" value="ECO:0007669"/>
    <property type="project" value="TreeGrafter"/>
</dbReference>
<dbReference type="GO" id="GO:0008441">
    <property type="term" value="F:3'(2'),5'-bisphosphate nucleotidase activity"/>
    <property type="evidence" value="ECO:0007669"/>
    <property type="project" value="UniProtKB-UniRule"/>
</dbReference>
<dbReference type="EMBL" id="FUYB01000013">
    <property type="protein sequence ID" value="SKA85093.1"/>
    <property type="molecule type" value="Genomic_DNA"/>
</dbReference>
<dbReference type="GO" id="GO:0000287">
    <property type="term" value="F:magnesium ion binding"/>
    <property type="evidence" value="ECO:0007669"/>
    <property type="project" value="UniProtKB-UniRule"/>
</dbReference>
<keyword evidence="12" id="KW-1185">Reference proteome</keyword>
<dbReference type="InterPro" id="IPR020583">
    <property type="entry name" value="Inositol_monoP_metal-BS"/>
</dbReference>
<feature type="binding site" evidence="9">
    <location>
        <position position="68"/>
    </location>
    <ligand>
        <name>substrate</name>
    </ligand>
</feature>
<feature type="binding site" evidence="9">
    <location>
        <position position="213"/>
    </location>
    <ligand>
        <name>Mg(2+)</name>
        <dbReference type="ChEBI" id="CHEBI:18420"/>
        <label>2</label>
    </ligand>
</feature>
<dbReference type="PRINTS" id="PR00377">
    <property type="entry name" value="IMPHPHTASES"/>
</dbReference>
<feature type="binding site" evidence="9">
    <location>
        <position position="88"/>
    </location>
    <ligand>
        <name>Mg(2+)</name>
        <dbReference type="ChEBI" id="CHEBI:18420"/>
        <label>1</label>
    </ligand>
</feature>
<dbReference type="Gene3D" id="3.30.540.10">
    <property type="entry name" value="Fructose-1,6-Bisphosphatase, subunit A, domain 1"/>
    <property type="match status" value="1"/>
</dbReference>
<dbReference type="SUPFAM" id="SSF56655">
    <property type="entry name" value="Carbohydrate phosphatase"/>
    <property type="match status" value="1"/>
</dbReference>
<evidence type="ECO:0000256" key="8">
    <source>
        <dbReference type="ARBA" id="ARBA00023136"/>
    </source>
</evidence>
<dbReference type="HAMAP" id="MF_02095">
    <property type="entry name" value="CysQ"/>
    <property type="match status" value="1"/>
</dbReference>
<feature type="binding site" evidence="10">
    <location>
        <position position="91"/>
    </location>
    <ligand>
        <name>Mg(2+)</name>
        <dbReference type="ChEBI" id="CHEBI:18420"/>
        <label>1</label>
        <note>catalytic</note>
    </ligand>
</feature>
<dbReference type="InterPro" id="IPR000760">
    <property type="entry name" value="Inositol_monophosphatase-like"/>
</dbReference>
<dbReference type="Gene3D" id="3.40.190.80">
    <property type="match status" value="1"/>
</dbReference>
<dbReference type="InterPro" id="IPR050725">
    <property type="entry name" value="CysQ/Inositol_MonoPase"/>
</dbReference>
<keyword evidence="4 9" id="KW-0997">Cell inner membrane</keyword>
<dbReference type="GO" id="GO:0005886">
    <property type="term" value="C:plasma membrane"/>
    <property type="evidence" value="ECO:0007669"/>
    <property type="project" value="UniProtKB-SubCell"/>
</dbReference>
<feature type="binding site" evidence="10">
    <location>
        <position position="68"/>
    </location>
    <ligand>
        <name>Mg(2+)</name>
        <dbReference type="ChEBI" id="CHEBI:18420"/>
        <label>1</label>
        <note>catalytic</note>
    </ligand>
</feature>
<dbReference type="InterPro" id="IPR020550">
    <property type="entry name" value="Inositol_monophosphatase_CS"/>
</dbReference>
<evidence type="ECO:0000256" key="3">
    <source>
        <dbReference type="ARBA" id="ARBA00022475"/>
    </source>
</evidence>
<comment type="function">
    <text evidence="9">Converts adenosine-3',5'-bisphosphate (PAP) to AMP.</text>
</comment>
<feature type="binding site" evidence="10">
    <location>
        <position position="90"/>
    </location>
    <ligand>
        <name>Mg(2+)</name>
        <dbReference type="ChEBI" id="CHEBI:18420"/>
        <label>2</label>
    </ligand>
</feature>
<evidence type="ECO:0000256" key="6">
    <source>
        <dbReference type="ARBA" id="ARBA00022801"/>
    </source>
</evidence>
<dbReference type="FunFam" id="3.30.540.10:FF:000007">
    <property type="entry name" value="3'(2'),5'-bisphosphate nucleotidase CysQ"/>
    <property type="match status" value="1"/>
</dbReference>
<keyword evidence="7 9" id="KW-0460">Magnesium</keyword>
<dbReference type="AlphaFoldDB" id="A0A1T4X635"/>
<dbReference type="GO" id="GO:0050427">
    <property type="term" value="P:3'-phosphoadenosine 5'-phosphosulfate metabolic process"/>
    <property type="evidence" value="ECO:0007669"/>
    <property type="project" value="TreeGrafter"/>
</dbReference>
<dbReference type="PANTHER" id="PTHR43028">
    <property type="entry name" value="3'(2'),5'-BISPHOSPHATE NUCLEOTIDASE 1"/>
    <property type="match status" value="1"/>
</dbReference>
<evidence type="ECO:0000256" key="2">
    <source>
        <dbReference type="ARBA" id="ARBA00005289"/>
    </source>
</evidence>
<feature type="binding site" evidence="9">
    <location>
        <position position="90"/>
    </location>
    <ligand>
        <name>Mg(2+)</name>
        <dbReference type="ChEBI" id="CHEBI:18420"/>
        <label>1</label>
    </ligand>
</feature>